<dbReference type="AlphaFoldDB" id="A0AA88Y1B0"/>
<keyword evidence="6 7" id="KW-0472">Membrane</keyword>
<organism evidence="8 9">
    <name type="scientific">Pinctada imbricata</name>
    <name type="common">Atlantic pearl-oyster</name>
    <name type="synonym">Pinctada martensii</name>
    <dbReference type="NCBI Taxonomy" id="66713"/>
    <lineage>
        <taxon>Eukaryota</taxon>
        <taxon>Metazoa</taxon>
        <taxon>Spiralia</taxon>
        <taxon>Lophotrochozoa</taxon>
        <taxon>Mollusca</taxon>
        <taxon>Bivalvia</taxon>
        <taxon>Autobranchia</taxon>
        <taxon>Pteriomorphia</taxon>
        <taxon>Pterioida</taxon>
        <taxon>Pterioidea</taxon>
        <taxon>Pteriidae</taxon>
        <taxon>Pinctada</taxon>
    </lineage>
</organism>
<dbReference type="EC" id="2.4.1.16" evidence="2"/>
<dbReference type="InterPro" id="IPR029044">
    <property type="entry name" value="Nucleotide-diphossugar_trans"/>
</dbReference>
<keyword evidence="4 7" id="KW-0812">Transmembrane</keyword>
<feature type="transmembrane region" description="Helical" evidence="7">
    <location>
        <begin position="773"/>
        <end position="790"/>
    </location>
</feature>
<feature type="transmembrane region" description="Helical" evidence="7">
    <location>
        <begin position="330"/>
        <end position="351"/>
    </location>
</feature>
<dbReference type="PANTHER" id="PTHR22914">
    <property type="entry name" value="CHITIN SYNTHASE"/>
    <property type="match status" value="1"/>
</dbReference>
<reference evidence="8" key="1">
    <citation type="submission" date="2019-08" db="EMBL/GenBank/DDBJ databases">
        <title>The improved chromosome-level genome for the pearl oyster Pinctada fucata martensii using PacBio sequencing and Hi-C.</title>
        <authorList>
            <person name="Zheng Z."/>
        </authorList>
    </citation>
    <scope>NUCLEOTIDE SEQUENCE</scope>
    <source>
        <strain evidence="8">ZZ-2019</strain>
        <tissue evidence="8">Adductor muscle</tissue>
    </source>
</reference>
<comment type="subcellular location">
    <subcellularLocation>
        <location evidence="1">Membrane</location>
        <topology evidence="1">Multi-pass membrane protein</topology>
    </subcellularLocation>
</comment>
<evidence type="ECO:0000256" key="3">
    <source>
        <dbReference type="ARBA" id="ARBA00022676"/>
    </source>
</evidence>
<accession>A0AA88Y1B0</accession>
<dbReference type="GO" id="GO:0016020">
    <property type="term" value="C:membrane"/>
    <property type="evidence" value="ECO:0007669"/>
    <property type="project" value="UniProtKB-SubCell"/>
</dbReference>
<sequence length="962" mass="108373">MASTSQQSGSHMKEKGNPLAVTGKAKLDRFNERKESLNKRPSTLLVISKWMVTGVFGLLLLFCLSFNKLSIVATGRWHLKKDGDHDPQRIVMLFTIIIIPYAITFLRSVWVTIGRKDLPRPKTSAIIYCIVASLLEVIGITLVACEVIVGEKAYIPVLLMNVVLLLPLSSLTAQNWRNKSWRLILSTIFSLLGTTATIVLLFLGNPDIKNTVILLVGIFLVSISWMPWLQEKMMEIKIEQPIQEIPEEIPKGSFRLEQFAQNNRVTDLRAMQISENNSHWRSLRISSFIKLISTLPAILIYEGISGRNFSNVFSDFKDGWSSSDWSPNAMLLWFFVSNVLTAVLGYMVAVFACRTCMDRGAFVLPLFLSTPLTVALLTVYGPCSVLLDHVDKSTNCGNPTDVKTIALIAASVLCFAVSQALSVGFNAFKGSSIILEKETKLFRFASFNGVFLEQWLLVDKRQDFEGLDRNAQQSQHKKSKVFICTTMYNENQTEMKQLLESVYAVNAAQISGDQTSCHFESHIFLDGSIRDDDLQENALRLLSLLPESLGIVDLRKGTKIITPYGMAISWKLPTPNGLNGMNFTIHFKDIRKVKNKKRWSQIMYISYVLDFLNKNFKQGTDSSSEDDSFILTTDADVRFEATDVETLLDLMTRDHTVGAVCARTYPLGSGPLVWYQKFEYAIGHWFQKAAEHVLGSVLCAPGCFSVYRCSALRDIVPIYATGVKKAFDFLIKDMGEDRWLCTLMTTMDCIDNGKYLEADRMNGHLSTGMNHKVSILFCMYQIFLFASTIVGPSGLVYAWGANLVVTMVLQIIVCLLFSLACMKLKSSQQLMNPDTGETYDYPDYPDEPTVSTKKPDAISIHIPYSVTTVYLTALASLFFVTGLLHFKEVINLLYGLIYLLCLPSCYLILLIYTICNITDRSWGETIVLLYILVDTFMYEDMTLLFFKSVNIRQRKKSKSDSK</sequence>
<evidence type="ECO:0000256" key="2">
    <source>
        <dbReference type="ARBA" id="ARBA00012543"/>
    </source>
</evidence>
<protein>
    <recommendedName>
        <fullName evidence="2">chitin synthase</fullName>
        <ecNumber evidence="2">2.4.1.16</ecNumber>
    </recommendedName>
</protein>
<evidence type="ECO:0000256" key="4">
    <source>
        <dbReference type="ARBA" id="ARBA00022692"/>
    </source>
</evidence>
<feature type="transmembrane region" description="Helical" evidence="7">
    <location>
        <begin position="796"/>
        <end position="821"/>
    </location>
</feature>
<evidence type="ECO:0000256" key="5">
    <source>
        <dbReference type="ARBA" id="ARBA00022989"/>
    </source>
</evidence>
<dbReference type="Pfam" id="PF03142">
    <property type="entry name" value="Chitin_synth_2"/>
    <property type="match status" value="1"/>
</dbReference>
<evidence type="ECO:0000256" key="7">
    <source>
        <dbReference type="SAM" id="Phobius"/>
    </source>
</evidence>
<feature type="transmembrane region" description="Helical" evidence="7">
    <location>
        <begin position="155"/>
        <end position="171"/>
    </location>
</feature>
<evidence type="ECO:0000313" key="8">
    <source>
        <dbReference type="EMBL" id="KAK3095888.1"/>
    </source>
</evidence>
<dbReference type="EMBL" id="VSWD01000008">
    <property type="protein sequence ID" value="KAK3095888.1"/>
    <property type="molecule type" value="Genomic_DNA"/>
</dbReference>
<dbReference type="GO" id="GO:0004100">
    <property type="term" value="F:chitin synthase activity"/>
    <property type="evidence" value="ECO:0007669"/>
    <property type="project" value="UniProtKB-EC"/>
</dbReference>
<dbReference type="InterPro" id="IPR004835">
    <property type="entry name" value="Chitin_synth"/>
</dbReference>
<keyword evidence="5 7" id="KW-1133">Transmembrane helix</keyword>
<feature type="transmembrane region" description="Helical" evidence="7">
    <location>
        <begin position="892"/>
        <end position="915"/>
    </location>
</feature>
<name>A0AA88Y1B0_PINIB</name>
<feature type="transmembrane region" description="Helical" evidence="7">
    <location>
        <begin position="927"/>
        <end position="946"/>
    </location>
</feature>
<feature type="transmembrane region" description="Helical" evidence="7">
    <location>
        <begin position="363"/>
        <end position="387"/>
    </location>
</feature>
<feature type="transmembrane region" description="Helical" evidence="7">
    <location>
        <begin position="183"/>
        <end position="204"/>
    </location>
</feature>
<feature type="transmembrane region" description="Helical" evidence="7">
    <location>
        <begin position="210"/>
        <end position="229"/>
    </location>
</feature>
<feature type="transmembrane region" description="Helical" evidence="7">
    <location>
        <begin position="43"/>
        <end position="70"/>
    </location>
</feature>
<keyword evidence="3" id="KW-0808">Transferase</keyword>
<proteinExistence type="predicted"/>
<dbReference type="SUPFAM" id="SSF53448">
    <property type="entry name" value="Nucleotide-diphospho-sugar transferases"/>
    <property type="match status" value="1"/>
</dbReference>
<feature type="transmembrane region" description="Helical" evidence="7">
    <location>
        <begin position="90"/>
        <end position="113"/>
    </location>
</feature>
<dbReference type="Proteomes" id="UP001186944">
    <property type="component" value="Unassembled WGS sequence"/>
</dbReference>
<feature type="transmembrane region" description="Helical" evidence="7">
    <location>
        <begin position="407"/>
        <end position="428"/>
    </location>
</feature>
<gene>
    <name evidence="8" type="ORF">FSP39_020357</name>
</gene>
<dbReference type="PANTHER" id="PTHR22914:SF41">
    <property type="entry name" value="CHITIN SYNTHASE 7"/>
    <property type="match status" value="1"/>
</dbReference>
<feature type="transmembrane region" description="Helical" evidence="7">
    <location>
        <begin position="862"/>
        <end position="886"/>
    </location>
</feature>
<keyword evidence="3" id="KW-0328">Glycosyltransferase</keyword>
<evidence type="ECO:0000313" key="9">
    <source>
        <dbReference type="Proteomes" id="UP001186944"/>
    </source>
</evidence>
<keyword evidence="9" id="KW-1185">Reference proteome</keyword>
<comment type="caution">
    <text evidence="8">The sequence shown here is derived from an EMBL/GenBank/DDBJ whole genome shotgun (WGS) entry which is preliminary data.</text>
</comment>
<dbReference type="GO" id="GO:0006031">
    <property type="term" value="P:chitin biosynthetic process"/>
    <property type="evidence" value="ECO:0007669"/>
    <property type="project" value="TreeGrafter"/>
</dbReference>
<evidence type="ECO:0000256" key="1">
    <source>
        <dbReference type="ARBA" id="ARBA00004141"/>
    </source>
</evidence>
<feature type="transmembrane region" description="Helical" evidence="7">
    <location>
        <begin position="125"/>
        <end position="149"/>
    </location>
</feature>
<dbReference type="GO" id="GO:0071944">
    <property type="term" value="C:cell periphery"/>
    <property type="evidence" value="ECO:0007669"/>
    <property type="project" value="TreeGrafter"/>
</dbReference>
<feature type="transmembrane region" description="Helical" evidence="7">
    <location>
        <begin position="288"/>
        <end position="310"/>
    </location>
</feature>
<evidence type="ECO:0000256" key="6">
    <source>
        <dbReference type="ARBA" id="ARBA00023136"/>
    </source>
</evidence>